<sequence>MMAKKISVHSSVFLSPPNSEEFLPSGKVASRIKEDDKAIPFDLDDGFSTTHHFPKLDILVECSKHNLVNVVISKIFNELSEIELLRVSHVNQEWRRIVRTSCMKSGRRLSRFIKKSKANFIGDKENSVLGKKHLAPPAVLLTPLSTPNPLTQRNDKVQDATPINSTSSNVTVQPSSSTYKQCPDCQSPARTTFKQVGHCTNCDKDFCIRCLFTNNKHSPTCQMVGGTGVSGNMTRKLDQKPSKRYSIGSSGNKARLKRL</sequence>
<dbReference type="PANTHER" id="PTHR15493">
    <property type="entry name" value="F-BOX ONLY PROTEIN 5 AND 43"/>
    <property type="match status" value="1"/>
</dbReference>
<evidence type="ECO:0000313" key="4">
    <source>
        <dbReference type="Proteomes" id="UP000594262"/>
    </source>
</evidence>
<evidence type="ECO:0000259" key="2">
    <source>
        <dbReference type="Pfam" id="PF00646"/>
    </source>
</evidence>
<protein>
    <recommendedName>
        <fullName evidence="2">F-box domain-containing protein</fullName>
    </recommendedName>
</protein>
<proteinExistence type="predicted"/>
<reference evidence="3" key="1">
    <citation type="submission" date="2021-01" db="UniProtKB">
        <authorList>
            <consortium name="EnsemblMetazoa"/>
        </authorList>
    </citation>
    <scope>IDENTIFICATION</scope>
</reference>
<dbReference type="RefSeq" id="XP_066913415.1">
    <property type="nucleotide sequence ID" value="XM_067057314.1"/>
</dbReference>
<dbReference type="EnsemblMetazoa" id="CLYHEMT001517.1">
    <property type="protein sequence ID" value="CLYHEMP001517.1"/>
    <property type="gene ID" value="CLYHEMG001517"/>
</dbReference>
<dbReference type="OrthoDB" id="6022297at2759"/>
<feature type="region of interest" description="Disordered" evidence="1">
    <location>
        <begin position="232"/>
        <end position="259"/>
    </location>
</feature>
<dbReference type="AlphaFoldDB" id="A0A7M5URN1"/>
<organism evidence="3 4">
    <name type="scientific">Clytia hemisphaerica</name>
    <dbReference type="NCBI Taxonomy" id="252671"/>
    <lineage>
        <taxon>Eukaryota</taxon>
        <taxon>Metazoa</taxon>
        <taxon>Cnidaria</taxon>
        <taxon>Hydrozoa</taxon>
        <taxon>Hydroidolina</taxon>
        <taxon>Leptothecata</taxon>
        <taxon>Obeliida</taxon>
        <taxon>Clytiidae</taxon>
        <taxon>Clytia</taxon>
    </lineage>
</organism>
<dbReference type="Proteomes" id="UP000594262">
    <property type="component" value="Unplaced"/>
</dbReference>
<accession>A0A7M5URN1</accession>
<dbReference type="GeneID" id="136800663"/>
<dbReference type="InterPro" id="IPR001810">
    <property type="entry name" value="F-box_dom"/>
</dbReference>
<dbReference type="GO" id="GO:0005634">
    <property type="term" value="C:nucleus"/>
    <property type="evidence" value="ECO:0007669"/>
    <property type="project" value="TreeGrafter"/>
</dbReference>
<name>A0A7M5URN1_9CNID</name>
<evidence type="ECO:0000256" key="1">
    <source>
        <dbReference type="SAM" id="MobiDB-lite"/>
    </source>
</evidence>
<dbReference type="PANTHER" id="PTHR15493:SF9">
    <property type="entry name" value="GH14043P"/>
    <property type="match status" value="1"/>
</dbReference>
<keyword evidence="4" id="KW-1185">Reference proteome</keyword>
<evidence type="ECO:0000313" key="3">
    <source>
        <dbReference type="EnsemblMetazoa" id="CLYHEMP001517.1"/>
    </source>
</evidence>
<feature type="domain" description="F-box" evidence="2">
    <location>
        <begin position="66"/>
        <end position="102"/>
    </location>
</feature>
<dbReference type="GO" id="GO:0045835">
    <property type="term" value="P:negative regulation of meiotic nuclear division"/>
    <property type="evidence" value="ECO:0007669"/>
    <property type="project" value="InterPro"/>
</dbReference>
<dbReference type="Pfam" id="PF00646">
    <property type="entry name" value="F-box"/>
    <property type="match status" value="1"/>
</dbReference>
<dbReference type="GO" id="GO:0007088">
    <property type="term" value="P:regulation of mitotic nuclear division"/>
    <property type="evidence" value="ECO:0007669"/>
    <property type="project" value="InterPro"/>
</dbReference>
<dbReference type="InterPro" id="IPR047147">
    <property type="entry name" value="FBX5_43"/>
</dbReference>